<organism evidence="10 11">
    <name type="scientific">Oryzias melastigma</name>
    <name type="common">Marine medaka</name>
    <dbReference type="NCBI Taxonomy" id="30732"/>
    <lineage>
        <taxon>Eukaryota</taxon>
        <taxon>Metazoa</taxon>
        <taxon>Chordata</taxon>
        <taxon>Craniata</taxon>
        <taxon>Vertebrata</taxon>
        <taxon>Euteleostomi</taxon>
        <taxon>Actinopterygii</taxon>
        <taxon>Neopterygii</taxon>
        <taxon>Teleostei</taxon>
        <taxon>Neoteleostei</taxon>
        <taxon>Acanthomorphata</taxon>
        <taxon>Ovalentaria</taxon>
        <taxon>Atherinomorphae</taxon>
        <taxon>Beloniformes</taxon>
        <taxon>Adrianichthyidae</taxon>
        <taxon>Oryziinae</taxon>
        <taxon>Oryzias</taxon>
    </lineage>
</organism>
<evidence type="ECO:0000256" key="5">
    <source>
        <dbReference type="ARBA" id="ARBA00023055"/>
    </source>
</evidence>
<protein>
    <submittedName>
        <fullName evidence="10">Apolipoprotein Ba</fullName>
    </submittedName>
</protein>
<dbReference type="InterPro" id="IPR011030">
    <property type="entry name" value="Lipovitellin_superhlx_dom"/>
</dbReference>
<dbReference type="InterPro" id="IPR052418">
    <property type="entry name" value="Apolipoprotein_B"/>
</dbReference>
<dbReference type="Pfam" id="PF01347">
    <property type="entry name" value="Vitellogenin_N"/>
    <property type="match status" value="1"/>
</dbReference>
<dbReference type="InterPro" id="IPR015255">
    <property type="entry name" value="Vitellinogen_open_b-sht"/>
</dbReference>
<evidence type="ECO:0000256" key="6">
    <source>
        <dbReference type="ARBA" id="ARBA00023180"/>
    </source>
</evidence>
<dbReference type="Gene3D" id="1.25.10.20">
    <property type="entry name" value="Vitellinogen, superhelical"/>
    <property type="match status" value="1"/>
</dbReference>
<dbReference type="GO" id="GO:0034361">
    <property type="term" value="C:very-low-density lipoprotein particle"/>
    <property type="evidence" value="ECO:0007669"/>
    <property type="project" value="TreeGrafter"/>
</dbReference>
<name>A0A3B3D7M3_ORYME</name>
<dbReference type="PANTHER" id="PTHR13769">
    <property type="entry name" value="APOLIPOPROTEIN B"/>
    <property type="match status" value="1"/>
</dbReference>
<dbReference type="InterPro" id="IPR015819">
    <property type="entry name" value="Lipid_transp_b-sht_shell"/>
</dbReference>
<dbReference type="InterPro" id="IPR015816">
    <property type="entry name" value="Vitellinogen_b-sht_N"/>
</dbReference>
<evidence type="ECO:0000256" key="8">
    <source>
        <dbReference type="SAM" id="SignalP"/>
    </source>
</evidence>
<dbReference type="GO" id="GO:0042632">
    <property type="term" value="P:cholesterol homeostasis"/>
    <property type="evidence" value="ECO:0007669"/>
    <property type="project" value="TreeGrafter"/>
</dbReference>
<evidence type="ECO:0000256" key="1">
    <source>
        <dbReference type="ARBA" id="ARBA00004613"/>
    </source>
</evidence>
<dbReference type="PANTHER" id="PTHR13769:SF6">
    <property type="entry name" value="APOLIPOPROTEIN B-100"/>
    <property type="match status" value="1"/>
</dbReference>
<dbReference type="InterPro" id="IPR001747">
    <property type="entry name" value="Vitellogenin_N"/>
</dbReference>
<sequence>MNASRLCLSLLLLSGCAAAQGHGGSSEQTPECMLASRYKVNWQYVYRYSTESHNGVRGTPGLRNGPKLSCQVQIEVPHTCAFIMHTRDCALSEVVDTDPQGQSVYRPALGSDAFRTRMERSPLKFTVEAGGRVQLYPDSDEPVNILNIKRGIVSALMEDEGSSTVHGQCVTQYEVNSQQDVPTDVTFSRDLSQCDHFYSRSLTNSPMALLPNLHHPISKLIKSTQSCDYLFDRKGRHITTAICTEEHSYLPFLHGENRMLLTVVSRDLIFQSMKKISSKSFDVDPNQARPLHFEDLQHKSPVQTTDAVLSTMRELVALAGTENGQKRAGLFQKLVSSMRVLRNETLSQAASDMVKISTWLTLQALFQCGTSECTSAIMQIIWTIDGVSLEVDALVYGLSLQPNPDGARVRDMLSMAQYKQSKAIMYALANTVKKFYNGKVTPEITEVSNFMELLLNDCSEEVPDTDSDFPPDPKEVSFLTLRVIGVMARAMQDSSPGLVSSVLRCSQKTDIPIANQKAALRTLQQMDMNDEIRSSLMELYQDTQSPPEKRIAAYLVLMKKPDRALLRDLVSSLVKERDEQLRSFVVSHLHNILSSDDPQMLQLKEGIEMVLQGELAPQNNVFHGMSRNYKMESPLGSVQSNVIFDGRDTLPKEVILETTMRAFGFSHDMLEVGVEGAGFEPTIDAVFGEKGFFSESISRLLNLLGDKAPMLKEVLDRIYPRQERMKRQVTEDHLKAFRDIFQKLLQDVRLSEAPEATAYLRLLGEEIGYLKTSEMRKTLETLSMYQHILTRVLPAQAFNKLTSSTENELFFHYIFMENAFSLPTASGFPLTFSISGVFAPGVRGGLIPSAMTSLSFMPSVGLEFITHMGVQIPDYVDAGIQMHTNMYHESSLNAKISISRNQVRVSIPAPTSNTQVFSISNQLLSISSGQTKIVPLPVEDRVDSTDCRPFLRGLNLCTILHYYNSSSDNLAPYYLLNQDTRFAVEIQPTGKVSEYTATFTDETVREGKRGRHKVESLKLTLKAEGEEPMEVTASVKYNHNKNLILTELLIPDYDVEAVVKMAVSDSEYSEKMLRGITIDITNKNIPQLMFVGRARLDTLKEALVQVHVDIPPLKTNGSVLAFLNKDEHVLFDVETVALLPGTSYQQKTSLKYDEDKFEVELKTHLNSEIEKVIPNAKERHKLLQQYVDDLLDQRVTNTDMKLRHIVTKGIEAGNIWLDKLTARFPSLASLRSKRSISDLTLPALPEKLFWEVDSLFRYQFNKDTKFLSFHLPFGGKKSEDLNFPKSVSVPAIALKPIGLYIPAKTYFLPTFTIPPSLDFNAPLFGLAEVSTKIHSNLYDWDGSISLGNDTVNAPSYVVQYKSIAQSPLSLLSYKLEGVGMLLGRADENLKYLLNTSFSHNLVDLSFSAMETLRVGSKFNANAYYRMKASSPLGLHASLDYSAYSTSTLNSDEVSGDGTLEGQLRLGSLYTNAYYMHKYNVRPLDREGQGELMLRFNSPFIRFHNTIRGVYAKAELNLVSRTSVARDTFKHVAELKYKDAQLILKCNAAGAAMGKLFSNQVELGISSQMSMLRIESQGNDDTGRIYSLISGSLDPNGLEMMSEGSLISEAGRALHKANVRIGRNGLTFGGTNNIQCSPVTVENIFDGALNTTGASLSSMTKAMGEEGRGELNIKGKLTASEAAFYSDLKGYAYDAAASNNIKIELKKGTLTFTGNAEGTLKQMRTEHSHTLALSLWKLSLHSKSDSTICDDIYYKQDTKVDLKPFVMLIDMTNDLGIYDLSLNNEGHVKLEPLKLDLSGSVKGAYGEDNNIKHIYEFTYEDLAGSVKYSTSGIIMNAQLSHFCEIEFAGLASISNCQARINSEPLHVDVSIRTMALPFSLTIDALANSEGEIHLHGKHNGGISSKLLVKVAPLVLAMSHDVQVSTMHRLSRGEYSTGLVSKLEGLLSPNDQSADWKVNSNLNNHVFEQSISAYNNPEKFGIEFSEVIQTNIISKQNKSKRETEKFSLDGFLKYDKNSDCHIIEIPFAQNFPVAFERLKNTLLQGLESLHKMIRNLDVNKCITDFRASLDQLPKKVKSFLRAIDLENKVNKVKEKLDYWINEFSITMDDMELVVSNLKQNIENTIIDTATKVKDLISTIEEYAKSEELTEKLSSMLSYAEDQLKAFDDKYKIKESLVKVLAFLEDIIQQVDLQKLKESSAAFLQKLDSKYGIMDAIGGKLSQLKQAIEDFNLSLFLESVKNELLSIDWPSYIEQLSYQIPSSEIMKFMESMNEVIVNWIDEYDIPNKLNAIYSYFKNLFVKYNLDVITKDLMDQTVNLVEQFKIEKTVQSMVEAIKSIKIEFIYDKMMDFLYTVTKQLRQYDIKKTIHDLNELISSTIKSMKEFDYDKFVDMTNRKIIEVTKYLNNQIEKYEILEKIEALREYLREIQNSIFTYLEELKKTKVADALNKLKDVIDTAFYNDVKLKLQDMLEDARQRIVDMDIREELYKYLQRASESYSNIVAYISAQFNQLVENIIQMTSDNEIINQAKQATNDLLEQLKRAEIDIPSINIPLTDLVIPPLTIKLSKLQEISIPAQISVPEFTILNLYTVPSFTIDFDEIKTKIITIIDNIRAFEIKIPDPEQIFGDLKVLYLFELPDLTLSEISLSEKKLPTISIPKLKQQNFEITMLPVPDITIPDTSKDICIPFFGKLYGELSINSPHYTLISTGKIENATSSLKNPQFMASFTSQAKSPIELLEYTFEATTLLEAPRMKKLQFTETVKATHKAFSIDHKGYLTLTSSSAEVSATTITKVTSQMYTADSFNSVALSLQSGINADINTTYNHYLDIPSIKISNQASMKQNIKAIMDSGRITVVGQTSGDGKGSIQDYTDEGIHFNHAEFSVDLSTAKFVLAGETHSKTLMSKHSLNAESVIFSHIIVEANCETKSPFIKKSVFALNGEAHIGDLKAALTASHDAEFNGHLIGTMSNGVDFMIHPFEMSLDVKNKLNLKMFFPLKLSGKVDLHHDYGAVLNSEKQGAYCIALVRFNQYKYSQNFTAENTKLDVYLKSSVNGEANLDFLTLPVSIPRMSLPFIEITTPEIRDFSLWEDTGLKYLLITPHQTFDMNLKLQYNKNPETHSFELHLEPIYSAINDNAKIIRTQFEVCRDKVVKLLKDSYNEAKSQYIKHKIDTSGLPPRIFRVPGYTIPILNIKVSAFRAEMPAFSYFIPKEVSTPSFKVPALGFSVPSYTLVLPTLRFPVVHVPETLGEIKLPSFTLPRVQDNIEIPSFGNLTFDFSLKSNMITLSANAALSKQSDVVARFGASSKSVFDILNSKIDGTSSLTIKRGLKVACIMSLEHNNIEANHECAVILTKKSLEASVANTAKINLPFLQLEFNQELSGNTKTKPNVSSKKKVRYMFNIPLFGSTGKGNFDMKLELEGLPSHLSFESSTQGKSDITIMDMYNLNKDFENKASFYININGFSSTAGTSLKLSMNRQEKLKRSLSRNIFSFDLENYLGVGVSLIKVYAKVDYKCNNNLDLEFFSTNGNHTVTGELDFVPLATLTITTNTDSNQVSDFGDVGFIHGINLACSPEKQTFTWSGKQRLLSVVHCSDLSISNDESEQRLGLTGEVEGPLAFLKSIRLPVYQRTLWDVLKFDQVTNINSRQFLNFSCSIVYTKNKDGYTIGIPFKQFENGVTFSIPEISITLPSWIRDISKSIKNEEPIVPDRLILPPAFSLPAFDVPFTNLHVEPLTVDPKNFDVPKVISTTAFDITLPGLPVMSVPSYNINTEYVQQTMPFLMFKIPLHKIIVSSFTLPTSVTVGDLTVSMNEITSLIPNFEIPPIMIPEQKLEIPEMVLHLPTSVFVPFFGALSATLKVSSPIYNVSTTASVEKKDPNLSGLLNSACSSTMPFLEYDLTATAIVKYDNGLVALNGICNFIHSDVNVNWQHVLVHTLRTKRQTSRGDTVVPESRHTLSIDVTSRTFADVSFRFASRKDGLTASASSPSAGFLALHLQRRSPSQLHGKLFSRYLSLPDKDVNVFSAKVLLRNSDKLVLQTAWNLDFFNDATEGFKRKIPAMTDAVLKFINKYHSAHFGFDLNRGGQKLKNTVSSLMETGYRKVLEFLTELQSWVEEVSDRSESLFRTASDSLMSIDVQEISAKLTMMAEEGMKNMLIRTNALLDAVRQFLNRQKFSVPGSEAKMSITEVYQKARQYVLGAVDGAVQWLTSLIEKTSAYIRNTKVSLPATELVVNGEEVMDKLASVAESAYNQIKDSSSKMMLFPSKTLNGVLQLFAKNADQLLAYLKDENSKIRSQVDVIHSEVLKTSRRHIQGAKRRTTDFKDFTKLKINQVYNSVNMENINNGAEMFVGALQSNISDAFRDSVDAMKRMSQNAAPYLKVGNQKVDVEFPLPFLWKSFYEWPIPKRQ</sequence>
<dbReference type="GO" id="GO:0030301">
    <property type="term" value="P:cholesterol transport"/>
    <property type="evidence" value="ECO:0007669"/>
    <property type="project" value="TreeGrafter"/>
</dbReference>
<evidence type="ECO:0000313" key="11">
    <source>
        <dbReference type="Proteomes" id="UP000261560"/>
    </source>
</evidence>
<dbReference type="Pfam" id="PF06448">
    <property type="entry name" value="DUF1081"/>
    <property type="match status" value="1"/>
</dbReference>
<comment type="subcellular location">
    <subcellularLocation>
        <location evidence="1">Secreted</location>
    </subcellularLocation>
</comment>
<feature type="chain" id="PRO_5017312659" evidence="8">
    <location>
        <begin position="19"/>
        <end position="4400"/>
    </location>
</feature>
<dbReference type="GeneTree" id="ENSGT00590000083139"/>
<evidence type="ECO:0000256" key="7">
    <source>
        <dbReference type="PROSITE-ProRule" id="PRU00557"/>
    </source>
</evidence>
<dbReference type="GO" id="GO:0050750">
    <property type="term" value="F:low-density lipoprotein particle receptor binding"/>
    <property type="evidence" value="ECO:0007669"/>
    <property type="project" value="TreeGrafter"/>
</dbReference>
<keyword evidence="2" id="KW-0813">Transport</keyword>
<dbReference type="PROSITE" id="PS51257">
    <property type="entry name" value="PROKAR_LIPOPROTEIN"/>
    <property type="match status" value="1"/>
</dbReference>
<dbReference type="Ensembl" id="ENSOMET00000006078.1">
    <property type="protein sequence ID" value="ENSOMEP00000025846.1"/>
    <property type="gene ID" value="ENSOMEG00000007334.1"/>
</dbReference>
<dbReference type="PaxDb" id="30732-ENSOMEP00000025846"/>
<dbReference type="OMA" id="FTCAYEN"/>
<dbReference type="SUPFAM" id="SSF56968">
    <property type="entry name" value="Lipovitellin-phosvitin complex, beta-sheet shell regions"/>
    <property type="match status" value="2"/>
</dbReference>
<reference evidence="10" key="2">
    <citation type="submission" date="2025-09" db="UniProtKB">
        <authorList>
            <consortium name="Ensembl"/>
        </authorList>
    </citation>
    <scope>IDENTIFICATION</scope>
</reference>
<reference evidence="10" key="1">
    <citation type="submission" date="2025-08" db="UniProtKB">
        <authorList>
            <consortium name="Ensembl"/>
        </authorList>
    </citation>
    <scope>IDENTIFICATION</scope>
</reference>
<keyword evidence="4 8" id="KW-0732">Signal</keyword>
<evidence type="ECO:0000256" key="3">
    <source>
        <dbReference type="ARBA" id="ARBA00022525"/>
    </source>
</evidence>
<dbReference type="GO" id="GO:0034359">
    <property type="term" value="C:mature chylomicron"/>
    <property type="evidence" value="ECO:0007669"/>
    <property type="project" value="TreeGrafter"/>
</dbReference>
<dbReference type="SUPFAM" id="SSF48431">
    <property type="entry name" value="Lipovitellin-phosvitin complex, superhelical domain"/>
    <property type="match status" value="1"/>
</dbReference>
<dbReference type="GO" id="GO:0120020">
    <property type="term" value="F:cholesterol transfer activity"/>
    <property type="evidence" value="ECO:0007669"/>
    <property type="project" value="TreeGrafter"/>
</dbReference>
<dbReference type="GO" id="GO:0042953">
    <property type="term" value="P:lipoprotein transport"/>
    <property type="evidence" value="ECO:0007669"/>
    <property type="project" value="TreeGrafter"/>
</dbReference>
<keyword evidence="6" id="KW-0325">Glycoprotein</keyword>
<evidence type="ECO:0000256" key="2">
    <source>
        <dbReference type="ARBA" id="ARBA00022448"/>
    </source>
</evidence>
<dbReference type="Gene3D" id="2.20.80.10">
    <property type="entry name" value="Lipovitellin-phosvitin complex, chain A, domain 4"/>
    <property type="match status" value="1"/>
</dbReference>
<dbReference type="STRING" id="30732.ENSOMEP00000025846"/>
<comment type="caution">
    <text evidence="7">Lacks conserved residue(s) required for the propagation of feature annotation.</text>
</comment>
<keyword evidence="3" id="KW-0964">Secreted</keyword>
<dbReference type="Gene3D" id="2.30.230.10">
    <property type="entry name" value="Lipovitellin, beta-sheet shell regions, chain A"/>
    <property type="match status" value="1"/>
</dbReference>
<evidence type="ECO:0000256" key="4">
    <source>
        <dbReference type="ARBA" id="ARBA00022729"/>
    </source>
</evidence>
<evidence type="ECO:0000313" key="10">
    <source>
        <dbReference type="Ensembl" id="ENSOMEP00000025846.1"/>
    </source>
</evidence>
<feature type="signal peptide" evidence="8">
    <location>
        <begin position="1"/>
        <end position="18"/>
    </location>
</feature>
<proteinExistence type="predicted"/>
<evidence type="ECO:0000259" key="9">
    <source>
        <dbReference type="PROSITE" id="PS51211"/>
    </source>
</evidence>
<keyword evidence="5" id="KW-0445">Lipid transport</keyword>
<dbReference type="Proteomes" id="UP000261560">
    <property type="component" value="Unplaced"/>
</dbReference>
<dbReference type="GO" id="GO:0006642">
    <property type="term" value="P:triglyceride mobilization"/>
    <property type="evidence" value="ECO:0007669"/>
    <property type="project" value="TreeGrafter"/>
</dbReference>
<dbReference type="OrthoDB" id="6484170at2759"/>
<dbReference type="SMART" id="SM00638">
    <property type="entry name" value="LPD_N"/>
    <property type="match status" value="1"/>
</dbReference>
<dbReference type="SMART" id="SM01169">
    <property type="entry name" value="DUF1943"/>
    <property type="match status" value="1"/>
</dbReference>
<dbReference type="PROSITE" id="PS51211">
    <property type="entry name" value="VITELLOGENIN"/>
    <property type="match status" value="1"/>
</dbReference>
<dbReference type="InterPro" id="IPR009454">
    <property type="entry name" value="Lipid_transpt_open_b-sht"/>
</dbReference>
<keyword evidence="11" id="KW-1185">Reference proteome</keyword>
<feature type="domain" description="Vitellogenin" evidence="9">
    <location>
        <begin position="38"/>
        <end position="660"/>
    </location>
</feature>
<dbReference type="Pfam" id="PF09172">
    <property type="entry name" value="Vit_open_b-sht"/>
    <property type="match status" value="1"/>
</dbReference>
<accession>A0A3B3D7M3</accession>
<dbReference type="GO" id="GO:0034362">
    <property type="term" value="C:low-density lipoprotein particle"/>
    <property type="evidence" value="ECO:0007669"/>
    <property type="project" value="TreeGrafter"/>
</dbReference>